<dbReference type="RefSeq" id="WP_204709410.1">
    <property type="nucleotide sequence ID" value="NZ_JBHSZV010000027.1"/>
</dbReference>
<feature type="region of interest" description="Disordered" evidence="2">
    <location>
        <begin position="193"/>
        <end position="214"/>
    </location>
</feature>
<accession>A0ABW2ENE9</accession>
<keyword evidence="1" id="KW-0175">Coiled coil</keyword>
<reference evidence="4" key="1">
    <citation type="journal article" date="2019" name="Int. J. Syst. Evol. Microbiol.">
        <title>The Global Catalogue of Microorganisms (GCM) 10K type strain sequencing project: providing services to taxonomists for standard genome sequencing and annotation.</title>
        <authorList>
            <consortium name="The Broad Institute Genomics Platform"/>
            <consortium name="The Broad Institute Genome Sequencing Center for Infectious Disease"/>
            <person name="Wu L."/>
            <person name="Ma J."/>
        </authorList>
    </citation>
    <scope>NUCLEOTIDE SEQUENCE [LARGE SCALE GENOMIC DNA]</scope>
    <source>
        <strain evidence="4">CGMCC 4.1621</strain>
    </source>
</reference>
<dbReference type="PROSITE" id="PS51257">
    <property type="entry name" value="PROKAR_LIPOPROTEIN"/>
    <property type="match status" value="1"/>
</dbReference>
<dbReference type="EMBL" id="JBHSZV010000027">
    <property type="protein sequence ID" value="MFC7062446.1"/>
    <property type="molecule type" value="Genomic_DNA"/>
</dbReference>
<evidence type="ECO:0000256" key="1">
    <source>
        <dbReference type="SAM" id="Coils"/>
    </source>
</evidence>
<gene>
    <name evidence="3" type="ORF">ACFQIC_11315</name>
</gene>
<evidence type="ECO:0000313" key="3">
    <source>
        <dbReference type="EMBL" id="MFC7062446.1"/>
    </source>
</evidence>
<name>A0ABW2ENE9_9BACI</name>
<evidence type="ECO:0000313" key="4">
    <source>
        <dbReference type="Proteomes" id="UP001596410"/>
    </source>
</evidence>
<protein>
    <submittedName>
        <fullName evidence="3">Uncharacterized protein</fullName>
    </submittedName>
</protein>
<dbReference type="Proteomes" id="UP001596410">
    <property type="component" value="Unassembled WGS sequence"/>
</dbReference>
<evidence type="ECO:0000256" key="2">
    <source>
        <dbReference type="SAM" id="MobiDB-lite"/>
    </source>
</evidence>
<sequence length="350" mass="40350">MKDFMIKGTLITMVIVLLVSCSNQDYQKAMDEGIKSSGEKDYHLAAAYFENALQEQEKPEAVSYFNQTMEMEKAIQAYENKNYPAAMTSIENVLDTENGLETVKLDAKQLKQKVESARDLIDSFEGKMEQVSDDIKEKDLDSAQNGLYHLQSDIENNPQLSHFYSEVLSLQDQWNETLVKGEEEETQNQVIEEIQEDDQDPPKEQQSSNETDEELAYTTYSNERFGFSFSYPTFLEMNPPPTNGDGITLTHEDFEMVAYGGHTNVLSDNETIETYYQENLDNLGEVHYQKLTDQWYVLSYQEQGTVTYKKFFFNDSEFNTFTITYPASKQDKYGDITTKIANDFYSPVIY</sequence>
<keyword evidence="4" id="KW-1185">Reference proteome</keyword>
<proteinExistence type="predicted"/>
<organism evidence="3 4">
    <name type="scientific">Halobacillus seohaensis</name>
    <dbReference type="NCBI Taxonomy" id="447421"/>
    <lineage>
        <taxon>Bacteria</taxon>
        <taxon>Bacillati</taxon>
        <taxon>Bacillota</taxon>
        <taxon>Bacilli</taxon>
        <taxon>Bacillales</taxon>
        <taxon>Bacillaceae</taxon>
        <taxon>Halobacillus</taxon>
    </lineage>
</organism>
<comment type="caution">
    <text evidence="3">The sequence shown here is derived from an EMBL/GenBank/DDBJ whole genome shotgun (WGS) entry which is preliminary data.</text>
</comment>
<feature type="coiled-coil region" evidence="1">
    <location>
        <begin position="100"/>
        <end position="134"/>
    </location>
</feature>